<dbReference type="EMBL" id="JACIJI010000001">
    <property type="protein sequence ID" value="MBB5717460.1"/>
    <property type="molecule type" value="Genomic_DNA"/>
</dbReference>
<proteinExistence type="inferred from homology"/>
<evidence type="ECO:0000256" key="1">
    <source>
        <dbReference type="ARBA" id="ARBA00002061"/>
    </source>
</evidence>
<evidence type="ECO:0000256" key="12">
    <source>
        <dbReference type="ARBA" id="ARBA00023136"/>
    </source>
</evidence>
<organism evidence="14 15">
    <name type="scientific">Stakelama sediminis</name>
    <dbReference type="NCBI Taxonomy" id="463200"/>
    <lineage>
        <taxon>Bacteria</taxon>
        <taxon>Pseudomonadati</taxon>
        <taxon>Pseudomonadota</taxon>
        <taxon>Alphaproteobacteria</taxon>
        <taxon>Sphingomonadales</taxon>
        <taxon>Sphingomonadaceae</taxon>
        <taxon>Stakelama</taxon>
    </lineage>
</organism>
<keyword evidence="8 13" id="KW-0812">Transmembrane</keyword>
<name>A0A840YV71_9SPHN</name>
<sequence length="114" mass="12061">MFITPAFASTAGAAGAQGSTAGAILSFAPLILIFLAFWFLMIRPQQKRMRDHQKAVNAVKRGDQVVTGGGLVGKVTKVDDQYAEIELAQGMKVRAVKSTLSEVITPGTAKPAND</sequence>
<dbReference type="InterPro" id="IPR003849">
    <property type="entry name" value="Preprotein_translocase_YajC"/>
</dbReference>
<dbReference type="SMART" id="SM01323">
    <property type="entry name" value="YajC"/>
    <property type="match status" value="1"/>
</dbReference>
<dbReference type="PRINTS" id="PR01853">
    <property type="entry name" value="YAJCTRNLCASE"/>
</dbReference>
<keyword evidence="9" id="KW-0653">Protein transport</keyword>
<dbReference type="Gene3D" id="2.40.10.340">
    <property type="entry name" value="Rod shape-determining protein MreC, domain 1"/>
    <property type="match status" value="1"/>
</dbReference>
<dbReference type="PANTHER" id="PTHR33909:SF1">
    <property type="entry name" value="SEC TRANSLOCON ACCESSORY COMPLEX SUBUNIT YAJC"/>
    <property type="match status" value="1"/>
</dbReference>
<dbReference type="GO" id="GO:0005886">
    <property type="term" value="C:plasma membrane"/>
    <property type="evidence" value="ECO:0007669"/>
    <property type="project" value="UniProtKB-SubCell"/>
</dbReference>
<dbReference type="PANTHER" id="PTHR33909">
    <property type="entry name" value="SEC TRANSLOCON ACCESSORY COMPLEX SUBUNIT YAJC"/>
    <property type="match status" value="1"/>
</dbReference>
<gene>
    <name evidence="14" type="ORF">FHR23_000367</name>
</gene>
<dbReference type="GO" id="GO:0015031">
    <property type="term" value="P:protein transport"/>
    <property type="evidence" value="ECO:0007669"/>
    <property type="project" value="UniProtKB-KW"/>
</dbReference>
<evidence type="ECO:0000313" key="14">
    <source>
        <dbReference type="EMBL" id="MBB5717460.1"/>
    </source>
</evidence>
<dbReference type="Proteomes" id="UP000554342">
    <property type="component" value="Unassembled WGS sequence"/>
</dbReference>
<comment type="caution">
    <text evidence="14">The sequence shown here is derived from an EMBL/GenBank/DDBJ whole genome shotgun (WGS) entry which is preliminary data.</text>
</comment>
<evidence type="ECO:0000256" key="8">
    <source>
        <dbReference type="ARBA" id="ARBA00022692"/>
    </source>
</evidence>
<evidence type="ECO:0000313" key="15">
    <source>
        <dbReference type="Proteomes" id="UP000554342"/>
    </source>
</evidence>
<evidence type="ECO:0000256" key="2">
    <source>
        <dbReference type="ARBA" id="ARBA00004162"/>
    </source>
</evidence>
<comment type="function">
    <text evidence="1">The SecYEG-SecDF-YajC-YidC holo-translocon (HTL) protein secretase/insertase is a supercomplex required for protein secretion, insertion of proteins into membranes, and assembly of membrane protein complexes. While the SecYEG complex is essential for assembly of a number of proteins and complexes, the SecDF-YajC-YidC subcomplex facilitates these functions.</text>
</comment>
<keyword evidence="12 13" id="KW-0472">Membrane</keyword>
<evidence type="ECO:0000256" key="11">
    <source>
        <dbReference type="ARBA" id="ARBA00023010"/>
    </source>
</evidence>
<evidence type="ECO:0000256" key="10">
    <source>
        <dbReference type="ARBA" id="ARBA00022989"/>
    </source>
</evidence>
<evidence type="ECO:0000256" key="5">
    <source>
        <dbReference type="ARBA" id="ARBA00014962"/>
    </source>
</evidence>
<keyword evidence="10 13" id="KW-1133">Transmembrane helix</keyword>
<evidence type="ECO:0000256" key="6">
    <source>
        <dbReference type="ARBA" id="ARBA00022448"/>
    </source>
</evidence>
<dbReference type="AlphaFoldDB" id="A0A840YV71"/>
<dbReference type="NCBIfam" id="TIGR00739">
    <property type="entry name" value="yajC"/>
    <property type="match status" value="1"/>
</dbReference>
<evidence type="ECO:0000256" key="13">
    <source>
        <dbReference type="SAM" id="Phobius"/>
    </source>
</evidence>
<keyword evidence="15" id="KW-1185">Reference proteome</keyword>
<accession>A0A840YV71</accession>
<keyword evidence="6" id="KW-0813">Transport</keyword>
<protein>
    <recommendedName>
        <fullName evidence="5">Sec translocon accessory complex subunit YajC</fullName>
    </recommendedName>
</protein>
<comment type="similarity">
    <text evidence="3">Belongs to the YajC family.</text>
</comment>
<evidence type="ECO:0000256" key="3">
    <source>
        <dbReference type="ARBA" id="ARBA00006742"/>
    </source>
</evidence>
<keyword evidence="11" id="KW-0811">Translocation</keyword>
<keyword evidence="7" id="KW-1003">Cell membrane</keyword>
<evidence type="ECO:0000256" key="9">
    <source>
        <dbReference type="ARBA" id="ARBA00022927"/>
    </source>
</evidence>
<dbReference type="InterPro" id="IPR042177">
    <property type="entry name" value="Cell/Rod_1"/>
</dbReference>
<evidence type="ECO:0000256" key="7">
    <source>
        <dbReference type="ARBA" id="ARBA00022475"/>
    </source>
</evidence>
<feature type="transmembrane region" description="Helical" evidence="13">
    <location>
        <begin position="23"/>
        <end position="42"/>
    </location>
</feature>
<comment type="subcellular location">
    <subcellularLocation>
        <location evidence="2">Cell membrane</location>
        <topology evidence="2">Single-pass membrane protein</topology>
    </subcellularLocation>
</comment>
<reference evidence="14 15" key="1">
    <citation type="submission" date="2020-08" db="EMBL/GenBank/DDBJ databases">
        <title>Genomic Encyclopedia of Type Strains, Phase IV (KMG-IV): sequencing the most valuable type-strain genomes for metagenomic binning, comparative biology and taxonomic classification.</title>
        <authorList>
            <person name="Goeker M."/>
        </authorList>
    </citation>
    <scope>NUCLEOTIDE SEQUENCE [LARGE SCALE GENOMIC DNA]</scope>
    <source>
        <strain evidence="14 15">DSM 27203</strain>
    </source>
</reference>
<evidence type="ECO:0000256" key="4">
    <source>
        <dbReference type="ARBA" id="ARBA00011718"/>
    </source>
</evidence>
<comment type="subunit">
    <text evidence="4">Part of the SecDF-YidC-YajC translocase complex. The SecDF-YidC-YajC translocase forms a supercomplex with SecYEG, called the holo-translocon (HTL).</text>
</comment>
<dbReference type="RefSeq" id="WP_184001221.1">
    <property type="nucleotide sequence ID" value="NZ_BAABIF010000004.1"/>
</dbReference>
<dbReference type="Pfam" id="PF02699">
    <property type="entry name" value="YajC"/>
    <property type="match status" value="1"/>
</dbReference>